<organism evidence="2 3">
    <name type="scientific">Halapricum desulfuricans</name>
    <dbReference type="NCBI Taxonomy" id="2841257"/>
    <lineage>
        <taxon>Archaea</taxon>
        <taxon>Methanobacteriati</taxon>
        <taxon>Methanobacteriota</taxon>
        <taxon>Stenosarchaea group</taxon>
        <taxon>Halobacteria</taxon>
        <taxon>Halobacteriales</taxon>
        <taxon>Haloarculaceae</taxon>
        <taxon>Halapricum</taxon>
    </lineage>
</organism>
<name>A0A897N0B4_9EURY</name>
<dbReference type="Proteomes" id="UP000663525">
    <property type="component" value="Chromosome"/>
</dbReference>
<feature type="domain" description="Molybdopterin cofactor biosynthesis MoaD-related C-terminal" evidence="1">
    <location>
        <begin position="5"/>
        <end position="85"/>
    </location>
</feature>
<dbReference type="Gene3D" id="3.30.1370.80">
    <property type="entry name" value="Molybdopterin cofactor biosynthesis MoaD-related, C-terminal domain"/>
    <property type="match status" value="1"/>
</dbReference>
<accession>A0A897N0B4</accession>
<dbReference type="EMBL" id="CP064787">
    <property type="protein sequence ID" value="QSG05698.1"/>
    <property type="molecule type" value="Genomic_DNA"/>
</dbReference>
<evidence type="ECO:0000259" key="1">
    <source>
        <dbReference type="Pfam" id="PF09189"/>
    </source>
</evidence>
<sequence length="85" mass="9249">MERIERTFRGISARLARHYLSKLGGTIVDETTVEGPDWTATLSTETVEIGPSIELTEVTVVVEGDDETVPVLVESFARKAMRAGG</sequence>
<gene>
    <name evidence="2" type="ORF">HSR121_1354</name>
</gene>
<dbReference type="RefSeq" id="WP_229115512.1">
    <property type="nucleotide sequence ID" value="NZ_CP064787.1"/>
</dbReference>
<dbReference type="GeneID" id="68854959"/>
<evidence type="ECO:0000313" key="2">
    <source>
        <dbReference type="EMBL" id="QSG05698.1"/>
    </source>
</evidence>
<proteinExistence type="predicted"/>
<evidence type="ECO:0000313" key="3">
    <source>
        <dbReference type="Proteomes" id="UP000663525"/>
    </source>
</evidence>
<dbReference type="InterPro" id="IPR036473">
    <property type="entry name" value="Mopterin_CF_MoaD-rel_C_sf"/>
</dbReference>
<protein>
    <submittedName>
        <fullName evidence="2">MoaD-like protein</fullName>
    </submittedName>
</protein>
<dbReference type="InterPro" id="IPR015272">
    <property type="entry name" value="MoadD_C"/>
</dbReference>
<dbReference type="Pfam" id="PF09189">
    <property type="entry name" value="MoaD_arch"/>
    <property type="match status" value="1"/>
</dbReference>
<reference evidence="2" key="1">
    <citation type="submission" date="2020-11" db="EMBL/GenBank/DDBJ databases">
        <title>Carbohydrate-dependent, anaerobic sulfur respiration: A novel catabolism in halophilic archaea.</title>
        <authorList>
            <person name="Sorokin D.Y."/>
            <person name="Messina E."/>
            <person name="Smedile F."/>
            <person name="La Cono V."/>
            <person name="Hallsworth J.E."/>
            <person name="Yakimov M.M."/>
        </authorList>
    </citation>
    <scope>NUCLEOTIDE SEQUENCE</scope>
    <source>
        <strain evidence="2">HSR12-1</strain>
    </source>
</reference>
<dbReference type="AlphaFoldDB" id="A0A897N0B4"/>